<name>A0A8J5TQ16_FUSOX</name>
<dbReference type="Proteomes" id="UP000693942">
    <property type="component" value="Unassembled WGS sequence"/>
</dbReference>
<reference evidence="2" key="1">
    <citation type="submission" date="2021-04" db="EMBL/GenBank/DDBJ databases">
        <title>First draft genome resource for Brassicaceae pathogens Fusarium oxysporum f. sp. raphani and Fusarium oxysporum f. sp. rapae.</title>
        <authorList>
            <person name="Asai S."/>
        </authorList>
    </citation>
    <scope>NUCLEOTIDE SEQUENCE</scope>
    <source>
        <strain evidence="2">Tf1262</strain>
    </source>
</reference>
<comment type="caution">
    <text evidence="2">The sequence shown here is derived from an EMBL/GenBank/DDBJ whole genome shotgun (WGS) entry which is preliminary data.</text>
</comment>
<sequence length="118" mass="13920">MPRTIDWGEGRYPKGNRCEYDNAKWKSGYGYWILWGTDRDNGGVYRRRHWYCSISCRNMDAECCDCNKEDDSSEDNDDDNYYGSDDDDDDHDDDEEEEDDDSVDCVCQEMKAEDEESD</sequence>
<evidence type="ECO:0000313" key="2">
    <source>
        <dbReference type="EMBL" id="KAG7408905.1"/>
    </source>
</evidence>
<evidence type="ECO:0000256" key="1">
    <source>
        <dbReference type="SAM" id="MobiDB-lite"/>
    </source>
</evidence>
<feature type="region of interest" description="Disordered" evidence="1">
    <location>
        <begin position="68"/>
        <end position="104"/>
    </location>
</feature>
<dbReference type="EMBL" id="JAELUR010000028">
    <property type="protein sequence ID" value="KAG7408905.1"/>
    <property type="molecule type" value="Genomic_DNA"/>
</dbReference>
<accession>A0A8J5TQ16</accession>
<dbReference type="AlphaFoldDB" id="A0A8J5TQ16"/>
<organism evidence="2 3">
    <name type="scientific">Fusarium oxysporum f. sp. raphani</name>
    <dbReference type="NCBI Taxonomy" id="96318"/>
    <lineage>
        <taxon>Eukaryota</taxon>
        <taxon>Fungi</taxon>
        <taxon>Dikarya</taxon>
        <taxon>Ascomycota</taxon>
        <taxon>Pezizomycotina</taxon>
        <taxon>Sordariomycetes</taxon>
        <taxon>Hypocreomycetidae</taxon>
        <taxon>Hypocreales</taxon>
        <taxon>Nectriaceae</taxon>
        <taxon>Fusarium</taxon>
        <taxon>Fusarium oxysporum species complex</taxon>
    </lineage>
</organism>
<gene>
    <name evidence="2" type="ORF">Forpi1262_v017906</name>
</gene>
<feature type="compositionally biased region" description="Acidic residues" evidence="1">
    <location>
        <begin position="71"/>
        <end position="103"/>
    </location>
</feature>
<protein>
    <submittedName>
        <fullName evidence="2">Uncharacterized protein</fullName>
    </submittedName>
</protein>
<evidence type="ECO:0000313" key="3">
    <source>
        <dbReference type="Proteomes" id="UP000693942"/>
    </source>
</evidence>
<proteinExistence type="predicted"/>